<dbReference type="GeneID" id="36523034"/>
<dbReference type="PANTHER" id="PTHR47784:SF13">
    <property type="entry name" value="ZN(II)2CYS6 TRANSCRIPTION FACTOR (EUROFUNG)"/>
    <property type="match status" value="1"/>
</dbReference>
<reference evidence="2 3" key="1">
    <citation type="submission" date="2017-12" db="EMBL/GenBank/DDBJ databases">
        <authorList>
            <consortium name="DOE Joint Genome Institute"/>
            <person name="Haridas S."/>
            <person name="Kjaerbolling I."/>
            <person name="Vesth T.C."/>
            <person name="Frisvad J.C."/>
            <person name="Nybo J.L."/>
            <person name="Theobald S."/>
            <person name="Kuo A."/>
            <person name="Bowyer P."/>
            <person name="Matsuda Y."/>
            <person name="Mondo S."/>
            <person name="Lyhne E.K."/>
            <person name="Kogle M.E."/>
            <person name="Clum A."/>
            <person name="Lipzen A."/>
            <person name="Salamov A."/>
            <person name="Ngan C.Y."/>
            <person name="Daum C."/>
            <person name="Chiniquy J."/>
            <person name="Barry K."/>
            <person name="LaButti K."/>
            <person name="Simmons B.A."/>
            <person name="Magnuson J.K."/>
            <person name="Mortensen U.H."/>
            <person name="Larsen T.O."/>
            <person name="Grigoriev I.V."/>
            <person name="Baker S.E."/>
            <person name="Andersen M.R."/>
            <person name="Nordberg H.P."/>
            <person name="Cantor M.N."/>
            <person name="Hua S.X."/>
        </authorList>
    </citation>
    <scope>NUCLEOTIDE SEQUENCE [LARGE SCALE GENOMIC DNA]</scope>
    <source>
        <strain evidence="2 3">CBS 102.13</strain>
    </source>
</reference>
<dbReference type="STRING" id="41067.A0A2I2FLS4"/>
<evidence type="ECO:0000256" key="1">
    <source>
        <dbReference type="SAM" id="MobiDB-lite"/>
    </source>
</evidence>
<dbReference type="GO" id="GO:0001228">
    <property type="term" value="F:DNA-binding transcription activator activity, RNA polymerase II-specific"/>
    <property type="evidence" value="ECO:0007669"/>
    <property type="project" value="TreeGrafter"/>
</dbReference>
<feature type="region of interest" description="Disordered" evidence="1">
    <location>
        <begin position="204"/>
        <end position="225"/>
    </location>
</feature>
<dbReference type="PANTHER" id="PTHR47784">
    <property type="entry name" value="STEROL UPTAKE CONTROL PROTEIN 2"/>
    <property type="match status" value="1"/>
</dbReference>
<accession>A0A2I2FLS4</accession>
<sequence>MPIQPSRRLSQYVCLECDERHIKRYSPPRSAKVKYLTSTIMINSPSTPSGTSPSKYSDAVDAPGSPNTQDLELTVQWSTATYRSIATGTSFEKIGQTVIPQEAIPHPFLTHGLLALSALHIASTSDHHSREEYIKTAQSHHSQTVCGFRKAVQSLDKSTCDAVFAMCHIDLVYSFALPLTIELSSNNPIDNLCHIITHIQTSSPITQDNPLSPPSPHSPSTHETHMPNTSQLAIIALTRLNNTLSDQDPSHPVSTYTTTIIHLASSLKTLLHSGGNEETPLSTMQWTYHVPAAFLPLARQRRPFALVLLAHYAVILHAMRASWWVGEWGERIIRECGLALGGEWKGALGWVVDATGVFIDLS</sequence>
<name>A0A2I2FLS4_ASPCN</name>
<organism evidence="2 3">
    <name type="scientific">Aspergillus candidus</name>
    <dbReference type="NCBI Taxonomy" id="41067"/>
    <lineage>
        <taxon>Eukaryota</taxon>
        <taxon>Fungi</taxon>
        <taxon>Dikarya</taxon>
        <taxon>Ascomycota</taxon>
        <taxon>Pezizomycotina</taxon>
        <taxon>Eurotiomycetes</taxon>
        <taxon>Eurotiomycetidae</taxon>
        <taxon>Eurotiales</taxon>
        <taxon>Aspergillaceae</taxon>
        <taxon>Aspergillus</taxon>
        <taxon>Aspergillus subgen. Circumdati</taxon>
    </lineage>
</organism>
<dbReference type="RefSeq" id="XP_024675584.1">
    <property type="nucleotide sequence ID" value="XM_024815874.1"/>
</dbReference>
<dbReference type="InterPro" id="IPR053157">
    <property type="entry name" value="Sterol_Uptake_Regulator"/>
</dbReference>
<dbReference type="Proteomes" id="UP000234585">
    <property type="component" value="Unassembled WGS sequence"/>
</dbReference>
<protein>
    <submittedName>
        <fullName evidence="2">Uncharacterized protein</fullName>
    </submittedName>
</protein>
<gene>
    <name evidence="2" type="ORF">BDW47DRAFT_122614</name>
</gene>
<dbReference type="AlphaFoldDB" id="A0A2I2FLS4"/>
<evidence type="ECO:0000313" key="3">
    <source>
        <dbReference type="Proteomes" id="UP000234585"/>
    </source>
</evidence>
<evidence type="ECO:0000313" key="2">
    <source>
        <dbReference type="EMBL" id="PLB41572.1"/>
    </source>
</evidence>
<dbReference type="InterPro" id="IPR021858">
    <property type="entry name" value="Fun_TF"/>
</dbReference>
<dbReference type="EMBL" id="KZ559120">
    <property type="protein sequence ID" value="PLB41572.1"/>
    <property type="molecule type" value="Genomic_DNA"/>
</dbReference>
<dbReference type="OrthoDB" id="4937900at2759"/>
<feature type="compositionally biased region" description="Low complexity" evidence="1">
    <location>
        <begin position="44"/>
        <end position="54"/>
    </location>
</feature>
<keyword evidence="3" id="KW-1185">Reference proteome</keyword>
<feature type="region of interest" description="Disordered" evidence="1">
    <location>
        <begin position="42"/>
        <end position="68"/>
    </location>
</feature>
<proteinExistence type="predicted"/>
<dbReference type="Pfam" id="PF11951">
    <property type="entry name" value="Fungal_trans_2"/>
    <property type="match status" value="1"/>
</dbReference>